<reference evidence="1" key="1">
    <citation type="journal article" date="2014" name="Front. Microbiol.">
        <title>High frequency of phylogenetically diverse reductive dehalogenase-homologous genes in deep subseafloor sedimentary metagenomes.</title>
        <authorList>
            <person name="Kawai M."/>
            <person name="Futagami T."/>
            <person name="Toyoda A."/>
            <person name="Takaki Y."/>
            <person name="Nishi S."/>
            <person name="Hori S."/>
            <person name="Arai W."/>
            <person name="Tsubouchi T."/>
            <person name="Morono Y."/>
            <person name="Uchiyama I."/>
            <person name="Ito T."/>
            <person name="Fujiyama A."/>
            <person name="Inagaki F."/>
            <person name="Takami H."/>
        </authorList>
    </citation>
    <scope>NUCLEOTIDE SEQUENCE</scope>
    <source>
        <strain evidence="1">Expedition CK06-06</strain>
    </source>
</reference>
<comment type="caution">
    <text evidence="1">The sequence shown here is derived from an EMBL/GenBank/DDBJ whole genome shotgun (WGS) entry which is preliminary data.</text>
</comment>
<dbReference type="EMBL" id="BARS01026601">
    <property type="protein sequence ID" value="GAG02428.1"/>
    <property type="molecule type" value="Genomic_DNA"/>
</dbReference>
<name>X0UQ57_9ZZZZ</name>
<organism evidence="1">
    <name type="scientific">marine sediment metagenome</name>
    <dbReference type="NCBI Taxonomy" id="412755"/>
    <lineage>
        <taxon>unclassified sequences</taxon>
        <taxon>metagenomes</taxon>
        <taxon>ecological metagenomes</taxon>
    </lineage>
</organism>
<proteinExistence type="predicted"/>
<gene>
    <name evidence="1" type="ORF">S01H1_41909</name>
</gene>
<evidence type="ECO:0008006" key="2">
    <source>
        <dbReference type="Google" id="ProtNLM"/>
    </source>
</evidence>
<sequence>MCHKTDPLVEALVRHCEEKHLRELAEKAGLGPCTSKLELAMRVAEHHYDDFKWDGKKYD</sequence>
<protein>
    <recommendedName>
        <fullName evidence="2">SAP domain-containing protein</fullName>
    </recommendedName>
</protein>
<evidence type="ECO:0000313" key="1">
    <source>
        <dbReference type="EMBL" id="GAG02428.1"/>
    </source>
</evidence>
<accession>X0UQ57</accession>
<dbReference type="AlphaFoldDB" id="X0UQ57"/>